<organism evidence="9 10">
    <name type="scientific">Vagococcus proximus</name>
    <dbReference type="NCBI Taxonomy" id="2991417"/>
    <lineage>
        <taxon>Bacteria</taxon>
        <taxon>Bacillati</taxon>
        <taxon>Bacillota</taxon>
        <taxon>Bacilli</taxon>
        <taxon>Lactobacillales</taxon>
        <taxon>Enterococcaceae</taxon>
        <taxon>Vagococcus</taxon>
    </lineage>
</organism>
<dbReference type="InterPro" id="IPR014718">
    <property type="entry name" value="GH-type_carb-bd"/>
</dbReference>
<dbReference type="EMBL" id="JAPDSH010000004">
    <property type="protein sequence ID" value="MDF0480051.1"/>
    <property type="molecule type" value="Genomic_DNA"/>
</dbReference>
<dbReference type="PANTHER" id="PTHR10091">
    <property type="entry name" value="ALDOSE-1-EPIMERASE"/>
    <property type="match status" value="1"/>
</dbReference>
<evidence type="ECO:0000256" key="7">
    <source>
        <dbReference type="ARBA" id="ARBA00023277"/>
    </source>
</evidence>
<dbReference type="InterPro" id="IPR047215">
    <property type="entry name" value="Galactose_mutarotase-like"/>
</dbReference>
<evidence type="ECO:0000313" key="9">
    <source>
        <dbReference type="EMBL" id="MDF0480051.1"/>
    </source>
</evidence>
<dbReference type="PANTHER" id="PTHR10091:SF0">
    <property type="entry name" value="GALACTOSE MUTAROTASE"/>
    <property type="match status" value="1"/>
</dbReference>
<dbReference type="Proteomes" id="UP001147148">
    <property type="component" value="Unassembled WGS sequence"/>
</dbReference>
<evidence type="ECO:0000256" key="6">
    <source>
        <dbReference type="ARBA" id="ARBA00023235"/>
    </source>
</evidence>
<sequence length="346" mass="38667">MSKVNELFLNNGKPVNCITLENRAGMKVSLCDLGASLLSVWVPDIKGKLLDVVLGYADINDYLESNHAFFGATIGRNANRIEDARFQLGDECIQLDANEGMTSLHSGPNGYHTRIWEIKTVTDNSVTFRLDSPDGDQGFPGHLIMEAMYELGEDNKLRLTYRGLSDKETIFNPTNHTYFNLNGQGSGDILKHILKLNCKAYTPIVDYRSIPKGDCSSVTNTPFDFTSEKMISENIKSDFKQVRLAKGYDHNFCISKEKEHTDFALLMGDNSGIKLSVATNLPGVQLYSGNFLENIPGKMKSVYQKYSGVCLETQYFPNAINTPTFDSPILRAHETKEYVTVYSFSV</sequence>
<gene>
    <name evidence="9" type="ORF">OL233_07065</name>
</gene>
<dbReference type="InterPro" id="IPR011013">
    <property type="entry name" value="Gal_mutarotase_sf_dom"/>
</dbReference>
<dbReference type="SUPFAM" id="SSF74650">
    <property type="entry name" value="Galactose mutarotase-like"/>
    <property type="match status" value="1"/>
</dbReference>
<reference evidence="9" key="1">
    <citation type="submission" date="2022-10" db="EMBL/GenBank/DDBJ databases">
        <title>Vagococcus sp. isolated from poultry meat.</title>
        <authorList>
            <person name="Johansson P."/>
            <person name="Bjorkroth J."/>
        </authorList>
    </citation>
    <scope>NUCLEOTIDE SEQUENCE</scope>
    <source>
        <strain evidence="9">PNs007</strain>
    </source>
</reference>
<keyword evidence="10" id="KW-1185">Reference proteome</keyword>
<dbReference type="Pfam" id="PF01263">
    <property type="entry name" value="Aldose_epim"/>
    <property type="match status" value="1"/>
</dbReference>
<comment type="catalytic activity">
    <reaction evidence="1 8">
        <text>alpha-D-glucose = beta-D-glucose</text>
        <dbReference type="Rhea" id="RHEA:10264"/>
        <dbReference type="ChEBI" id="CHEBI:15903"/>
        <dbReference type="ChEBI" id="CHEBI:17925"/>
        <dbReference type="EC" id="5.1.3.3"/>
    </reaction>
</comment>
<name>A0ABT5X234_9ENTE</name>
<dbReference type="PROSITE" id="PS00545">
    <property type="entry name" value="ALDOSE_1_EPIMERASE"/>
    <property type="match status" value="1"/>
</dbReference>
<dbReference type="CDD" id="cd09019">
    <property type="entry name" value="galactose_mutarotase_like"/>
    <property type="match status" value="1"/>
</dbReference>
<evidence type="ECO:0000313" key="10">
    <source>
        <dbReference type="Proteomes" id="UP001147148"/>
    </source>
</evidence>
<accession>A0ABT5X234</accession>
<evidence type="ECO:0000256" key="5">
    <source>
        <dbReference type="ARBA" id="ARBA00014165"/>
    </source>
</evidence>
<proteinExistence type="inferred from homology"/>
<evidence type="ECO:0000256" key="2">
    <source>
        <dbReference type="ARBA" id="ARBA00005028"/>
    </source>
</evidence>
<evidence type="ECO:0000256" key="1">
    <source>
        <dbReference type="ARBA" id="ARBA00001614"/>
    </source>
</evidence>
<evidence type="ECO:0000256" key="4">
    <source>
        <dbReference type="ARBA" id="ARBA00013185"/>
    </source>
</evidence>
<dbReference type="InterPro" id="IPR015443">
    <property type="entry name" value="Aldose_1-epimerase"/>
</dbReference>
<dbReference type="PIRSF" id="PIRSF005096">
    <property type="entry name" value="GALM"/>
    <property type="match status" value="1"/>
</dbReference>
<comment type="pathway">
    <text evidence="2 8">Carbohydrate metabolism; hexose metabolism.</text>
</comment>
<dbReference type="NCBIfam" id="NF008277">
    <property type="entry name" value="PRK11055.1"/>
    <property type="match status" value="1"/>
</dbReference>
<keyword evidence="6 8" id="KW-0413">Isomerase</keyword>
<dbReference type="InterPro" id="IPR008183">
    <property type="entry name" value="Aldose_1/G6P_1-epimerase"/>
</dbReference>
<dbReference type="Gene3D" id="2.70.98.10">
    <property type="match status" value="1"/>
</dbReference>
<comment type="caution">
    <text evidence="9">The sequence shown here is derived from an EMBL/GenBank/DDBJ whole genome shotgun (WGS) entry which is preliminary data.</text>
</comment>
<protein>
    <recommendedName>
        <fullName evidence="5 8">Aldose 1-epimerase</fullName>
        <ecNumber evidence="4 8">5.1.3.3</ecNumber>
    </recommendedName>
</protein>
<comment type="similarity">
    <text evidence="3 8">Belongs to the aldose epimerase family.</text>
</comment>
<dbReference type="RefSeq" id="WP_275471635.1">
    <property type="nucleotide sequence ID" value="NZ_JAPDSH010000004.1"/>
</dbReference>
<keyword evidence="7 8" id="KW-0119">Carbohydrate metabolism</keyword>
<evidence type="ECO:0000256" key="3">
    <source>
        <dbReference type="ARBA" id="ARBA00006206"/>
    </source>
</evidence>
<evidence type="ECO:0000256" key="8">
    <source>
        <dbReference type="PIRNR" id="PIRNR005096"/>
    </source>
</evidence>
<dbReference type="EC" id="5.1.3.3" evidence="4 8"/>
<dbReference type="InterPro" id="IPR018052">
    <property type="entry name" value="Ald1_epimerase_CS"/>
</dbReference>